<comment type="caution">
    <text evidence="4">The sequence shown here is derived from an EMBL/GenBank/DDBJ whole genome shotgun (WGS) entry which is preliminary data.</text>
</comment>
<evidence type="ECO:0000313" key="5">
    <source>
        <dbReference type="Proteomes" id="UP000193928"/>
    </source>
</evidence>
<feature type="chain" id="PRO_5039258923" description="PE family protein" evidence="1">
    <location>
        <begin position="27"/>
        <end position="291"/>
    </location>
</feature>
<feature type="signal peptide" evidence="1">
    <location>
        <begin position="1"/>
        <end position="26"/>
    </location>
</feature>
<dbReference type="Proteomes" id="UP000193928">
    <property type="component" value="Unassembled WGS sequence"/>
</dbReference>
<dbReference type="SUPFAM" id="SSF140459">
    <property type="entry name" value="PE/PPE dimer-like"/>
    <property type="match status" value="1"/>
</dbReference>
<evidence type="ECO:0000313" key="4">
    <source>
        <dbReference type="EMBL" id="ORV89421.1"/>
    </source>
</evidence>
<evidence type="ECO:0008006" key="6">
    <source>
        <dbReference type="Google" id="ProtNLM"/>
    </source>
</evidence>
<dbReference type="RefSeq" id="WP_069435638.1">
    <property type="nucleotide sequence ID" value="NZ_JACKSU010000138.1"/>
</dbReference>
<dbReference type="Pfam" id="PF00934">
    <property type="entry name" value="PE"/>
    <property type="match status" value="1"/>
</dbReference>
<protein>
    <recommendedName>
        <fullName evidence="6">PE family protein</fullName>
    </recommendedName>
</protein>
<evidence type="ECO:0000259" key="2">
    <source>
        <dbReference type="Pfam" id="PF00934"/>
    </source>
</evidence>
<name>A0A1X1WS33_MYCGO</name>
<gene>
    <name evidence="4" type="ORF">AWC08_21920</name>
</gene>
<evidence type="ECO:0000256" key="1">
    <source>
        <dbReference type="SAM" id="SignalP"/>
    </source>
</evidence>
<accession>A0A1X1WS33</accession>
<keyword evidence="5" id="KW-1185">Reference proteome</keyword>
<dbReference type="InterPro" id="IPR038332">
    <property type="entry name" value="PPE_sf"/>
</dbReference>
<organism evidence="4 5">
    <name type="scientific">Mycobacterium gordonae</name>
    <dbReference type="NCBI Taxonomy" id="1778"/>
    <lineage>
        <taxon>Bacteria</taxon>
        <taxon>Bacillati</taxon>
        <taxon>Actinomycetota</taxon>
        <taxon>Actinomycetes</taxon>
        <taxon>Mycobacteriales</taxon>
        <taxon>Mycobacteriaceae</taxon>
        <taxon>Mycobacterium</taxon>
    </lineage>
</organism>
<dbReference type="Gene3D" id="1.10.287.850">
    <property type="entry name" value="HP0062-like domain"/>
    <property type="match status" value="1"/>
</dbReference>
<dbReference type="InterPro" id="IPR022171">
    <property type="entry name" value="PPE_C"/>
</dbReference>
<dbReference type="EMBL" id="LQOY01000069">
    <property type="protein sequence ID" value="ORV89421.1"/>
    <property type="molecule type" value="Genomic_DNA"/>
</dbReference>
<dbReference type="AlphaFoldDB" id="A0A1X1WS33"/>
<feature type="domain" description="PPE family C-terminal" evidence="3">
    <location>
        <begin position="207"/>
        <end position="287"/>
    </location>
</feature>
<evidence type="ECO:0000259" key="3">
    <source>
        <dbReference type="Pfam" id="PF12484"/>
    </source>
</evidence>
<proteinExistence type="predicted"/>
<dbReference type="InterPro" id="IPR000084">
    <property type="entry name" value="PE-PGRS_N"/>
</dbReference>
<dbReference type="Pfam" id="PF12484">
    <property type="entry name" value="PPE-SVP"/>
    <property type="match status" value="1"/>
</dbReference>
<keyword evidence="1" id="KW-0732">Signal</keyword>
<sequence length="291" mass="27717">MSFLTAVPAELAAAAAQLGAISSALAAQNAGAAAPTTAIAPAAADQVSIMQSGIFTAYGALYQQIAAEAQAIQEQFVQTLGLSSGTYESSEAANAAAATLADGASAAAAAPAASSPVDDFITQVATLLGGPVTSFGGQPLNPSSNMANIASYEIGNFASASSNMLGLTSGGLFPEGFGVPEEIAADAAIEGAAIEGGLTGGAMGPVAASVGSSTLVGAMSTPPSWAAGTTLVSSTAPSALSGTGFTAASAAAPGGIYPGVPGLASAARNSAGFGAPRYGVKPIVMPKLTAV</sequence>
<feature type="domain" description="PE" evidence="2">
    <location>
        <begin position="4"/>
        <end position="94"/>
    </location>
</feature>
<reference evidence="4 5" key="1">
    <citation type="submission" date="2016-01" db="EMBL/GenBank/DDBJ databases">
        <title>The new phylogeny of the genus Mycobacterium.</title>
        <authorList>
            <person name="Tarcisio F."/>
            <person name="Conor M."/>
            <person name="Antonella G."/>
            <person name="Elisabetta G."/>
            <person name="Giulia F.S."/>
            <person name="Sara T."/>
            <person name="Anna F."/>
            <person name="Clotilde B."/>
            <person name="Roberto B."/>
            <person name="Veronica D.S."/>
            <person name="Fabio R."/>
            <person name="Monica P."/>
            <person name="Olivier J."/>
            <person name="Enrico T."/>
            <person name="Nicola S."/>
        </authorList>
    </citation>
    <scope>NUCLEOTIDE SEQUENCE [LARGE SCALE GENOMIC DNA]</scope>
    <source>
        <strain evidence="4 5">DSM 44160</strain>
    </source>
</reference>